<reference evidence="2" key="1">
    <citation type="submission" date="2021-03" db="EMBL/GenBank/DDBJ databases">
        <title>Draft genome sequence of rust myrtle Austropuccinia psidii MF-1, a brazilian biotype.</title>
        <authorList>
            <person name="Quecine M.C."/>
            <person name="Pachon D.M.R."/>
            <person name="Bonatelli M.L."/>
            <person name="Correr F.H."/>
            <person name="Franceschini L.M."/>
            <person name="Leite T.F."/>
            <person name="Margarido G.R.A."/>
            <person name="Almeida C.A."/>
            <person name="Ferrarezi J.A."/>
            <person name="Labate C.A."/>
        </authorList>
    </citation>
    <scope>NUCLEOTIDE SEQUENCE</scope>
    <source>
        <strain evidence="2">MF-1</strain>
    </source>
</reference>
<evidence type="ECO:0000313" key="2">
    <source>
        <dbReference type="EMBL" id="MBW0495668.1"/>
    </source>
</evidence>
<dbReference type="Proteomes" id="UP000765509">
    <property type="component" value="Unassembled WGS sequence"/>
</dbReference>
<evidence type="ECO:0000256" key="1">
    <source>
        <dbReference type="SAM" id="MobiDB-lite"/>
    </source>
</evidence>
<accession>A0A9Q3H875</accession>
<comment type="caution">
    <text evidence="2">The sequence shown here is derived from an EMBL/GenBank/DDBJ whole genome shotgun (WGS) entry which is preliminary data.</text>
</comment>
<evidence type="ECO:0000313" key="3">
    <source>
        <dbReference type="Proteomes" id="UP000765509"/>
    </source>
</evidence>
<gene>
    <name evidence="2" type="ORF">O181_035383</name>
</gene>
<keyword evidence="3" id="KW-1185">Reference proteome</keyword>
<proteinExistence type="predicted"/>
<dbReference type="AlphaFoldDB" id="A0A9Q3H875"/>
<feature type="compositionally biased region" description="Basic and acidic residues" evidence="1">
    <location>
        <begin position="40"/>
        <end position="53"/>
    </location>
</feature>
<feature type="region of interest" description="Disordered" evidence="1">
    <location>
        <begin position="1"/>
        <end position="87"/>
    </location>
</feature>
<feature type="compositionally biased region" description="Basic and acidic residues" evidence="1">
    <location>
        <begin position="1"/>
        <end position="10"/>
    </location>
</feature>
<dbReference type="EMBL" id="AVOT02013225">
    <property type="protein sequence ID" value="MBW0495668.1"/>
    <property type="molecule type" value="Genomic_DNA"/>
</dbReference>
<organism evidence="2 3">
    <name type="scientific">Austropuccinia psidii MF-1</name>
    <dbReference type="NCBI Taxonomy" id="1389203"/>
    <lineage>
        <taxon>Eukaryota</taxon>
        <taxon>Fungi</taxon>
        <taxon>Dikarya</taxon>
        <taxon>Basidiomycota</taxon>
        <taxon>Pucciniomycotina</taxon>
        <taxon>Pucciniomycetes</taxon>
        <taxon>Pucciniales</taxon>
        <taxon>Sphaerophragmiaceae</taxon>
        <taxon>Austropuccinia</taxon>
    </lineage>
</organism>
<sequence>MASIDEKQKGDAFNGQMVEKQPTTTQASAKDSGRKQKQQIQHEKAATSSEKGKRQGLSYKALYQGLQNPKHSAGGQGKCISDDQNND</sequence>
<protein>
    <submittedName>
        <fullName evidence="2">Uncharacterized protein</fullName>
    </submittedName>
</protein>
<name>A0A9Q3H875_9BASI</name>